<evidence type="ECO:0008006" key="3">
    <source>
        <dbReference type="Google" id="ProtNLM"/>
    </source>
</evidence>
<sequence length="149" mass="17310">MSEVLNEKYTIRPAHDILYVSLAGSWSPNDTLRFLTDYKRQVSKYFAQEWACVMQLSELEMLIEEDFQIETFKALNTWGFIKGMGAMAIIVGHENRDHLLFQFEEILKGKQPFQTSVFRSNEEADAWLRLRGFKAKLLAEEYGALQFGS</sequence>
<dbReference type="KEGG" id="asem:NNL22_05835"/>
<organism evidence="1 2">
    <name type="scientific">Alkalimarinus sediminis</name>
    <dbReference type="NCBI Taxonomy" id="1632866"/>
    <lineage>
        <taxon>Bacteria</taxon>
        <taxon>Pseudomonadati</taxon>
        <taxon>Pseudomonadota</taxon>
        <taxon>Gammaproteobacteria</taxon>
        <taxon>Alteromonadales</taxon>
        <taxon>Alteromonadaceae</taxon>
        <taxon>Alkalimarinus</taxon>
    </lineage>
</organism>
<evidence type="ECO:0000313" key="1">
    <source>
        <dbReference type="EMBL" id="UZW76101.1"/>
    </source>
</evidence>
<keyword evidence="2" id="KW-1185">Reference proteome</keyword>
<dbReference type="AlphaFoldDB" id="A0A9E8KKF7"/>
<accession>A0A9E8KKF7</accession>
<gene>
    <name evidence="1" type="ORF">NNL22_05835</name>
</gene>
<protein>
    <recommendedName>
        <fullName evidence="3">SpoIIAA-like</fullName>
    </recommendedName>
</protein>
<name>A0A9E8KKF7_9ALTE</name>
<dbReference type="EMBL" id="CP101527">
    <property type="protein sequence ID" value="UZW76101.1"/>
    <property type="molecule type" value="Genomic_DNA"/>
</dbReference>
<proteinExistence type="predicted"/>
<dbReference type="RefSeq" id="WP_251811918.1">
    <property type="nucleotide sequence ID" value="NZ_CP101527.1"/>
</dbReference>
<evidence type="ECO:0000313" key="2">
    <source>
        <dbReference type="Proteomes" id="UP001164472"/>
    </source>
</evidence>
<dbReference type="Proteomes" id="UP001164472">
    <property type="component" value="Chromosome"/>
</dbReference>
<reference evidence="1" key="1">
    <citation type="submission" date="2022-07" db="EMBL/GenBank/DDBJ databases">
        <title>Alkalimarinus sp. nov., isolated from gut of a Alitta virens.</title>
        <authorList>
            <person name="Yang A.I."/>
            <person name="Shin N.-R."/>
        </authorList>
    </citation>
    <scope>NUCLEOTIDE SEQUENCE</scope>
    <source>
        <strain evidence="1">FA028</strain>
    </source>
</reference>